<accession>A0A7C9LMU7</accession>
<sequence>MQRLTPETASALLERHWRCYDGLIQRAELTYPDSLLQLMLVLEVQDREAASGWCSLALKLEGVSLLRVQEEPGTNVVLSHGIALLFSGPLVYLDLSPVAEAPYTLADFAQSSFAVQAQTAWFEVQSLE</sequence>
<reference evidence="1 2" key="1">
    <citation type="submission" date="2019-12" db="EMBL/GenBank/DDBJ databases">
        <title>Deinococcus sp. HMF7620 Genome sequencing and assembly.</title>
        <authorList>
            <person name="Kang H."/>
            <person name="Kim H."/>
            <person name="Joh K."/>
        </authorList>
    </citation>
    <scope>NUCLEOTIDE SEQUENCE [LARGE SCALE GENOMIC DNA]</scope>
    <source>
        <strain evidence="1 2">HMF7620</strain>
    </source>
</reference>
<dbReference type="AlphaFoldDB" id="A0A7C9LMU7"/>
<dbReference type="Proteomes" id="UP000483286">
    <property type="component" value="Unassembled WGS sequence"/>
</dbReference>
<organism evidence="1 2">
    <name type="scientific">Deinococcus arboris</name>
    <dbReference type="NCBI Taxonomy" id="2682977"/>
    <lineage>
        <taxon>Bacteria</taxon>
        <taxon>Thermotogati</taxon>
        <taxon>Deinococcota</taxon>
        <taxon>Deinococci</taxon>
        <taxon>Deinococcales</taxon>
        <taxon>Deinococcaceae</taxon>
        <taxon>Deinococcus</taxon>
    </lineage>
</organism>
<proteinExistence type="predicted"/>
<gene>
    <name evidence="1" type="ORF">GO986_07540</name>
</gene>
<protein>
    <submittedName>
        <fullName evidence="1">Uncharacterized protein</fullName>
    </submittedName>
</protein>
<evidence type="ECO:0000313" key="2">
    <source>
        <dbReference type="Proteomes" id="UP000483286"/>
    </source>
</evidence>
<comment type="caution">
    <text evidence="1">The sequence shown here is derived from an EMBL/GenBank/DDBJ whole genome shotgun (WGS) entry which is preliminary data.</text>
</comment>
<keyword evidence="2" id="KW-1185">Reference proteome</keyword>
<name>A0A7C9LMU7_9DEIO</name>
<evidence type="ECO:0000313" key="1">
    <source>
        <dbReference type="EMBL" id="MVN86616.1"/>
    </source>
</evidence>
<dbReference type="EMBL" id="WQLB01000007">
    <property type="protein sequence ID" value="MVN86616.1"/>
    <property type="molecule type" value="Genomic_DNA"/>
</dbReference>